<protein>
    <submittedName>
        <fullName evidence="5">Biotin-dependent carboxyltransferase family protein</fullName>
    </submittedName>
</protein>
<dbReference type="RefSeq" id="WP_286052671.1">
    <property type="nucleotide sequence ID" value="NZ_JASVWF010000002.1"/>
</dbReference>
<name>A0ABT7M6U7_9PSEU</name>
<comment type="caution">
    <text evidence="5">The sequence shown here is derived from an EMBL/GenBank/DDBJ whole genome shotgun (WGS) entry which is preliminary data.</text>
</comment>
<evidence type="ECO:0000313" key="5">
    <source>
        <dbReference type="EMBL" id="MDL5156396.1"/>
    </source>
</evidence>
<dbReference type="InterPro" id="IPR052708">
    <property type="entry name" value="PxpC"/>
</dbReference>
<dbReference type="PANTHER" id="PTHR43309">
    <property type="entry name" value="5-OXOPROLINASE SUBUNIT C"/>
    <property type="match status" value="1"/>
</dbReference>
<evidence type="ECO:0000313" key="6">
    <source>
        <dbReference type="Proteomes" id="UP001231924"/>
    </source>
</evidence>
<keyword evidence="2" id="KW-0378">Hydrolase</keyword>
<gene>
    <name evidence="5" type="ORF">QRT03_10535</name>
</gene>
<dbReference type="Pfam" id="PF02626">
    <property type="entry name" value="CT_A_B"/>
    <property type="match status" value="1"/>
</dbReference>
<dbReference type="InterPro" id="IPR029000">
    <property type="entry name" value="Cyclophilin-like_dom_sf"/>
</dbReference>
<dbReference type="SUPFAM" id="SSF50891">
    <property type="entry name" value="Cyclophilin-like"/>
    <property type="match status" value="1"/>
</dbReference>
<evidence type="ECO:0000256" key="2">
    <source>
        <dbReference type="ARBA" id="ARBA00022801"/>
    </source>
</evidence>
<organism evidence="5 6">
    <name type="scientific">Actinomycetospora termitidis</name>
    <dbReference type="NCBI Taxonomy" id="3053470"/>
    <lineage>
        <taxon>Bacteria</taxon>
        <taxon>Bacillati</taxon>
        <taxon>Actinomycetota</taxon>
        <taxon>Actinomycetes</taxon>
        <taxon>Pseudonocardiales</taxon>
        <taxon>Pseudonocardiaceae</taxon>
        <taxon>Actinomycetospora</taxon>
    </lineage>
</organism>
<evidence type="ECO:0000259" key="4">
    <source>
        <dbReference type="SMART" id="SM00797"/>
    </source>
</evidence>
<feature type="domain" description="Carboxyltransferase" evidence="4">
    <location>
        <begin position="24"/>
        <end position="283"/>
    </location>
</feature>
<evidence type="ECO:0000256" key="3">
    <source>
        <dbReference type="ARBA" id="ARBA00022840"/>
    </source>
</evidence>
<keyword evidence="3" id="KW-0067">ATP-binding</keyword>
<evidence type="ECO:0000256" key="1">
    <source>
        <dbReference type="ARBA" id="ARBA00022741"/>
    </source>
</evidence>
<keyword evidence="1" id="KW-0547">Nucleotide-binding</keyword>
<dbReference type="Gene3D" id="2.40.100.10">
    <property type="entry name" value="Cyclophilin-like"/>
    <property type="match status" value="1"/>
</dbReference>
<accession>A0ABT7M6U7</accession>
<sequence length="283" mass="29061">MIRVLATGPQVTVQDLHGRPGRADLGVGVSGAADRRALALANRLVGNDVDAAGLEVTFGGFAASFPTTAVVALTGAPSPVTIDGRATDPHRPVVVPAGSQVRLGTPPTGLRTYVAVRGGIAVDPVLGSRSTDVVSGLGPAVVAEGDELPIGPRPAAAVPWIDLAAPPRSDGVLRVVLGPRDDWFTDPGVLLRSTWTVTEDANRVGFRLDGPELARAEGFADAELPSEGVIRGSIQVPPSGRPTVFLADHPVTGGYPVIGVVVDADTDVAGQLRPGEAVRFRRA</sequence>
<dbReference type="NCBIfam" id="TIGR00724">
    <property type="entry name" value="urea_amlyse_rel"/>
    <property type="match status" value="1"/>
</dbReference>
<dbReference type="Proteomes" id="UP001231924">
    <property type="component" value="Unassembled WGS sequence"/>
</dbReference>
<reference evidence="5 6" key="1">
    <citation type="submission" date="2023-06" db="EMBL/GenBank/DDBJ databases">
        <title>Actinomycetospora Odt1-22.</title>
        <authorList>
            <person name="Supong K."/>
        </authorList>
    </citation>
    <scope>NUCLEOTIDE SEQUENCE [LARGE SCALE GENOMIC DNA]</scope>
    <source>
        <strain evidence="5 6">Odt1-22</strain>
    </source>
</reference>
<dbReference type="SMART" id="SM00797">
    <property type="entry name" value="AHS2"/>
    <property type="match status" value="1"/>
</dbReference>
<keyword evidence="6" id="KW-1185">Reference proteome</keyword>
<proteinExistence type="predicted"/>
<dbReference type="InterPro" id="IPR003778">
    <property type="entry name" value="CT_A_B"/>
</dbReference>
<dbReference type="PANTHER" id="PTHR43309:SF3">
    <property type="entry name" value="5-OXOPROLINASE SUBUNIT C"/>
    <property type="match status" value="1"/>
</dbReference>
<dbReference type="EMBL" id="JASVWF010000002">
    <property type="protein sequence ID" value="MDL5156396.1"/>
    <property type="molecule type" value="Genomic_DNA"/>
</dbReference>